<sequence>MKSGKEVENGTKNKKMGRDYKDGYTENKGRKKDRKEIGKCSEIIEVNAMEKVKGKKRKREKKQGKDDGSGQQDTLTEASANSKTDDDLTTDKLLDGEKKSEKVVETFIDGQDGQDILTQDSVDTEGNVHLTLDQTRDNEVEDGNKGKKKKPKLVDNVRFSSHVEVFSPIDDSNAVTGNDEGDNLVRGKRFTREEDEIVEAAVYKYIEEHDLGEEGLKMVLNSKKYPKVKNCWKEIRTAIPYRPHNAVYFRA</sequence>
<feature type="compositionally biased region" description="Basic and acidic residues" evidence="1">
    <location>
        <begin position="83"/>
        <end position="96"/>
    </location>
</feature>
<dbReference type="EMBL" id="JBFOLJ010000014">
    <property type="protein sequence ID" value="KAL2479253.1"/>
    <property type="molecule type" value="Genomic_DNA"/>
</dbReference>
<dbReference type="PANTHER" id="PTHR47430">
    <property type="entry name" value="GB|AAC33480.1"/>
    <property type="match status" value="1"/>
</dbReference>
<evidence type="ECO:0000313" key="2">
    <source>
        <dbReference type="EMBL" id="KAL2479253.1"/>
    </source>
</evidence>
<feature type="compositionally biased region" description="Basic and acidic residues" evidence="1">
    <location>
        <begin position="1"/>
        <end position="39"/>
    </location>
</feature>
<dbReference type="Proteomes" id="UP001604277">
    <property type="component" value="Unassembled WGS sequence"/>
</dbReference>
<feature type="compositionally biased region" description="Polar residues" evidence="1">
    <location>
        <begin position="69"/>
        <end position="82"/>
    </location>
</feature>
<dbReference type="PANTHER" id="PTHR47430:SF4">
    <property type="entry name" value="GB|AAC33480.1"/>
    <property type="match status" value="1"/>
</dbReference>
<organism evidence="2 3">
    <name type="scientific">Forsythia ovata</name>
    <dbReference type="NCBI Taxonomy" id="205694"/>
    <lineage>
        <taxon>Eukaryota</taxon>
        <taxon>Viridiplantae</taxon>
        <taxon>Streptophyta</taxon>
        <taxon>Embryophyta</taxon>
        <taxon>Tracheophyta</taxon>
        <taxon>Spermatophyta</taxon>
        <taxon>Magnoliopsida</taxon>
        <taxon>eudicotyledons</taxon>
        <taxon>Gunneridae</taxon>
        <taxon>Pentapetalae</taxon>
        <taxon>asterids</taxon>
        <taxon>lamiids</taxon>
        <taxon>Lamiales</taxon>
        <taxon>Oleaceae</taxon>
        <taxon>Forsythieae</taxon>
        <taxon>Forsythia</taxon>
    </lineage>
</organism>
<feature type="region of interest" description="Disordered" evidence="1">
    <location>
        <begin position="1"/>
        <end position="96"/>
    </location>
</feature>
<gene>
    <name evidence="2" type="ORF">Fot_48267</name>
</gene>
<protein>
    <submittedName>
        <fullName evidence="2">DNA-binding protein REB1-like</fullName>
    </submittedName>
</protein>
<comment type="caution">
    <text evidence="2">The sequence shown here is derived from an EMBL/GenBank/DDBJ whole genome shotgun (WGS) entry which is preliminary data.</text>
</comment>
<evidence type="ECO:0000256" key="1">
    <source>
        <dbReference type="SAM" id="MobiDB-lite"/>
    </source>
</evidence>
<proteinExistence type="predicted"/>
<keyword evidence="3" id="KW-1185">Reference proteome</keyword>
<accession>A0ABD1QSR3</accession>
<reference evidence="3" key="1">
    <citation type="submission" date="2024-07" db="EMBL/GenBank/DDBJ databases">
        <title>Two chromosome-level genome assemblies of Korean endemic species Abeliophyllum distichum and Forsythia ovata (Oleaceae).</title>
        <authorList>
            <person name="Jang H."/>
        </authorList>
    </citation>
    <scope>NUCLEOTIDE SEQUENCE [LARGE SCALE GENOMIC DNA]</scope>
</reference>
<evidence type="ECO:0000313" key="3">
    <source>
        <dbReference type="Proteomes" id="UP001604277"/>
    </source>
</evidence>
<dbReference type="AlphaFoldDB" id="A0ABD1QSR3"/>
<feature type="compositionally biased region" description="Basic residues" evidence="1">
    <location>
        <begin position="53"/>
        <end position="62"/>
    </location>
</feature>
<name>A0ABD1QSR3_9LAMI</name>